<name>A0A3S0ARW2_9BACL</name>
<accession>A0A3S0ARW2</accession>
<reference evidence="2 3" key="1">
    <citation type="submission" date="2018-12" db="EMBL/GenBank/DDBJ databases">
        <title>Bacillus ochoae sp. nov., Paenibacillus whitsoniae sp. nov., Paenibacillus spiritus sp. nov. Isolated from the Mars Exploration Rover during spacecraft assembly.</title>
        <authorList>
            <person name="Seuylemezian A."/>
            <person name="Vaishampayan P."/>
        </authorList>
    </citation>
    <scope>NUCLEOTIDE SEQUENCE [LARGE SCALE GENOMIC DNA]</scope>
    <source>
        <strain evidence="2 3">MER 54</strain>
    </source>
</reference>
<dbReference type="Proteomes" id="UP000276128">
    <property type="component" value="Unassembled WGS sequence"/>
</dbReference>
<comment type="caution">
    <text evidence="2">The sequence shown here is derived from an EMBL/GenBank/DDBJ whole genome shotgun (WGS) entry which is preliminary data.</text>
</comment>
<organism evidence="2 3">
    <name type="scientific">Paenibacillus whitsoniae</name>
    <dbReference type="NCBI Taxonomy" id="2496558"/>
    <lineage>
        <taxon>Bacteria</taxon>
        <taxon>Bacillati</taxon>
        <taxon>Bacillota</taxon>
        <taxon>Bacilli</taxon>
        <taxon>Bacillales</taxon>
        <taxon>Paenibacillaceae</taxon>
        <taxon>Paenibacillus</taxon>
    </lineage>
</organism>
<feature type="transmembrane region" description="Helical" evidence="1">
    <location>
        <begin position="56"/>
        <end position="78"/>
    </location>
</feature>
<keyword evidence="1" id="KW-0472">Membrane</keyword>
<feature type="transmembrane region" description="Helical" evidence="1">
    <location>
        <begin position="20"/>
        <end position="41"/>
    </location>
</feature>
<protein>
    <submittedName>
        <fullName evidence="2">Uncharacterized protein</fullName>
    </submittedName>
</protein>
<keyword evidence="1" id="KW-1133">Transmembrane helix</keyword>
<evidence type="ECO:0000313" key="3">
    <source>
        <dbReference type="Proteomes" id="UP000276128"/>
    </source>
</evidence>
<dbReference type="EMBL" id="RXHU01000012">
    <property type="protein sequence ID" value="RTE11149.1"/>
    <property type="molecule type" value="Genomic_DNA"/>
</dbReference>
<dbReference type="OrthoDB" id="2943819at2"/>
<gene>
    <name evidence="2" type="ORF">EJQ19_03620</name>
</gene>
<evidence type="ECO:0000313" key="2">
    <source>
        <dbReference type="EMBL" id="RTE11149.1"/>
    </source>
</evidence>
<sequence>MKYPMEEQQAPVISVKSWMLTIFLLAIPIVNIVLLFVWAFSKSENPTKSNYAKASLIWAAIGIVLYILFFVAFFGAIASNT</sequence>
<dbReference type="AlphaFoldDB" id="A0A3S0ARW2"/>
<proteinExistence type="predicted"/>
<keyword evidence="3" id="KW-1185">Reference proteome</keyword>
<keyword evidence="1" id="KW-0812">Transmembrane</keyword>
<evidence type="ECO:0000256" key="1">
    <source>
        <dbReference type="SAM" id="Phobius"/>
    </source>
</evidence>